<feature type="compositionally biased region" description="Polar residues" evidence="2">
    <location>
        <begin position="160"/>
        <end position="171"/>
    </location>
</feature>
<dbReference type="Proteomes" id="UP000287239">
    <property type="component" value="Unassembled WGS sequence"/>
</dbReference>
<comment type="caution">
    <text evidence="3">The sequence shown here is derived from an EMBL/GenBank/DDBJ whole genome shotgun (WGS) entry which is preliminary data.</text>
</comment>
<evidence type="ECO:0000256" key="1">
    <source>
        <dbReference type="SAM" id="Coils"/>
    </source>
</evidence>
<evidence type="ECO:0000313" key="3">
    <source>
        <dbReference type="EMBL" id="RST97796.1"/>
    </source>
</evidence>
<accession>A0A429ZVX8</accession>
<feature type="coiled-coil region" evidence="1">
    <location>
        <begin position="28"/>
        <end position="83"/>
    </location>
</feature>
<proteinExistence type="predicted"/>
<dbReference type="GeneID" id="98566821"/>
<evidence type="ECO:0000313" key="4">
    <source>
        <dbReference type="Proteomes" id="UP000287239"/>
    </source>
</evidence>
<sequence>MNWKKGFIGFSVLLLLLGSFGIYKLNDMQEIKKENKQISNKLKALDSAHEKSKKELQNKESDIEKINKELEKSKKELAVSQEITVNNDQAEYNHLEQEVNAKYHEGADMGMTHAEAYGIPYVDEQLPGDHIANITDEEANENVRKRDEFAASFEAEHGRQPTSGEIQSQWAKEQGYE</sequence>
<name>A0A429ZVX8_9ENTE</name>
<evidence type="ECO:0000256" key="2">
    <source>
        <dbReference type="SAM" id="MobiDB-lite"/>
    </source>
</evidence>
<gene>
    <name evidence="3" type="ORF">CBF35_00445</name>
</gene>
<reference evidence="3 4" key="1">
    <citation type="submission" date="2017-05" db="EMBL/GenBank/DDBJ databases">
        <title>Vagococcus spp. assemblies.</title>
        <authorList>
            <person name="Gulvik C.A."/>
        </authorList>
    </citation>
    <scope>NUCLEOTIDE SEQUENCE [LARGE SCALE GENOMIC DNA]</scope>
    <source>
        <strain evidence="3 4">NCFB 2777</strain>
    </source>
</reference>
<feature type="region of interest" description="Disordered" evidence="2">
    <location>
        <begin position="152"/>
        <end position="177"/>
    </location>
</feature>
<dbReference type="AlphaFoldDB" id="A0A429ZVX8"/>
<organism evidence="3 4">
    <name type="scientific">Vagococcus salmoninarum</name>
    <dbReference type="NCBI Taxonomy" id="2739"/>
    <lineage>
        <taxon>Bacteria</taxon>
        <taxon>Bacillati</taxon>
        <taxon>Bacillota</taxon>
        <taxon>Bacilli</taxon>
        <taxon>Lactobacillales</taxon>
        <taxon>Enterococcaceae</taxon>
        <taxon>Vagococcus</taxon>
    </lineage>
</organism>
<dbReference type="OrthoDB" id="2200521at2"/>
<protein>
    <submittedName>
        <fullName evidence="3">Uncharacterized protein</fullName>
    </submittedName>
</protein>
<dbReference type="EMBL" id="NGJU01000001">
    <property type="protein sequence ID" value="RST97796.1"/>
    <property type="molecule type" value="Genomic_DNA"/>
</dbReference>
<dbReference type="RefSeq" id="WP_126777917.1">
    <property type="nucleotide sequence ID" value="NZ_NGJU01000001.1"/>
</dbReference>
<keyword evidence="4" id="KW-1185">Reference proteome</keyword>
<keyword evidence="1" id="KW-0175">Coiled coil</keyword>